<dbReference type="GO" id="GO:0005634">
    <property type="term" value="C:nucleus"/>
    <property type="evidence" value="ECO:0007669"/>
    <property type="project" value="UniProtKB-SubCell"/>
</dbReference>
<sequence length="555" mass="61539">MGETQSTVAKTTAPPRAATTGEPAPKRKKLTAAERVAKEQEREALKVAKAVELAKAEAKKLQLAEEREKKKREKEEVEQLKAQQKAAKEAERKQQREEREKKKREKEEDDAKKARSQIKLTSMFKMNKEDKSVSKPENVADAASPAGTPAKIKAKPATKEMSFYEQTFKPFYVKENVKVAANPYVADEETKNAKTKILDEYVTGTRQEVSLGPFDPVEALQIPFSHQPRGRLYLSVRKIMAEFHDQLSSTTVVPTTADSQNSQIRSTCELLKTVPVKSLKFREDVRPPYIGTVSSLVSRLNDLRKLARNPTSKKVVPLNYDYDSEAEWQEEDGEDIDELDDEDEEGDVDEEMDDFLDDSEDAAPTRRHYSDEVMAPVNTGLCWENPERLNDTSKMNDFRLEFILESLETHATINPFSSEYWAPPPKVAAATRRERSSTPTATASSVPAAASATALPSGTAAKTTSDPATMAPPPTGPSDAFDALAKGAAGKKPAPPLSPDMVQELVQLLKNKPNLSKLGIIELFSSEHAGCKKAQVKASFDNLTEKSGKSWRLKT</sequence>
<feature type="compositionally biased region" description="Acidic residues" evidence="5">
    <location>
        <begin position="322"/>
        <end position="361"/>
    </location>
</feature>
<dbReference type="GO" id="GO:0006281">
    <property type="term" value="P:DNA repair"/>
    <property type="evidence" value="ECO:0007669"/>
    <property type="project" value="UniProtKB-KW"/>
</dbReference>
<comment type="caution">
    <text evidence="7">The sequence shown here is derived from an EMBL/GenBank/DDBJ whole genome shotgun (WGS) entry which is preliminary data.</text>
</comment>
<feature type="compositionally biased region" description="Low complexity" evidence="5">
    <location>
        <begin position="7"/>
        <end position="23"/>
    </location>
</feature>
<evidence type="ECO:0000313" key="7">
    <source>
        <dbReference type="EMBL" id="KAK0615898.1"/>
    </source>
</evidence>
<feature type="compositionally biased region" description="Low complexity" evidence="5">
    <location>
        <begin position="437"/>
        <end position="461"/>
    </location>
</feature>
<dbReference type="PANTHER" id="PTHR15272">
    <property type="entry name" value="CHROMATIN ASSEMBLY FACTOR 1 SUBUNIT A CAF-1 SUBUNIT A"/>
    <property type="match status" value="1"/>
</dbReference>
<evidence type="ECO:0000313" key="8">
    <source>
        <dbReference type="Proteomes" id="UP001174934"/>
    </source>
</evidence>
<dbReference type="EMBL" id="JAULSR010000006">
    <property type="protein sequence ID" value="KAK0615898.1"/>
    <property type="molecule type" value="Genomic_DNA"/>
</dbReference>
<feature type="region of interest" description="Disordered" evidence="5">
    <location>
        <begin position="322"/>
        <end position="371"/>
    </location>
</feature>
<feature type="region of interest" description="Disordered" evidence="5">
    <location>
        <begin position="427"/>
        <end position="483"/>
    </location>
</feature>
<dbReference type="AlphaFoldDB" id="A0AA39WI89"/>
<evidence type="ECO:0000259" key="6">
    <source>
        <dbReference type="Pfam" id="PF12253"/>
    </source>
</evidence>
<name>A0AA39WI89_9PEZI</name>
<reference evidence="7" key="1">
    <citation type="submission" date="2023-06" db="EMBL/GenBank/DDBJ databases">
        <title>Genome-scale phylogeny and comparative genomics of the fungal order Sordariales.</title>
        <authorList>
            <consortium name="Lawrence Berkeley National Laboratory"/>
            <person name="Hensen N."/>
            <person name="Bonometti L."/>
            <person name="Westerberg I."/>
            <person name="Brannstrom I.O."/>
            <person name="Guillou S."/>
            <person name="Cros-Aarteil S."/>
            <person name="Calhoun S."/>
            <person name="Haridas S."/>
            <person name="Kuo A."/>
            <person name="Mondo S."/>
            <person name="Pangilinan J."/>
            <person name="Riley R."/>
            <person name="LaButti K."/>
            <person name="Andreopoulos B."/>
            <person name="Lipzen A."/>
            <person name="Chen C."/>
            <person name="Yanf M."/>
            <person name="Daum C."/>
            <person name="Ng V."/>
            <person name="Clum A."/>
            <person name="Steindorff A."/>
            <person name="Ohm R."/>
            <person name="Martin F."/>
            <person name="Silar P."/>
            <person name="Natvig D."/>
            <person name="Lalanne C."/>
            <person name="Gautier V."/>
            <person name="Ament-velasquez S.L."/>
            <person name="Kruys A."/>
            <person name="Hutchinson M.I."/>
            <person name="Powell A.J."/>
            <person name="Barry K."/>
            <person name="Miller A.N."/>
            <person name="Grigoriev I.V."/>
            <person name="Debuchy R."/>
            <person name="Gladieux P."/>
            <person name="Thoren M.H."/>
            <person name="Johannesson H."/>
        </authorList>
    </citation>
    <scope>NUCLEOTIDE SEQUENCE</scope>
    <source>
        <strain evidence="7">SMH3391-2</strain>
    </source>
</reference>
<feature type="region of interest" description="Disordered" evidence="5">
    <location>
        <begin position="1"/>
        <end position="39"/>
    </location>
</feature>
<comment type="subcellular location">
    <subcellularLocation>
        <location evidence="1">Nucleus</location>
    </subcellularLocation>
</comment>
<feature type="region of interest" description="Disordered" evidence="5">
    <location>
        <begin position="65"/>
        <end position="157"/>
    </location>
</feature>
<gene>
    <name evidence="7" type="ORF">B0T17DRAFT_360044</name>
</gene>
<feature type="compositionally biased region" description="Basic and acidic residues" evidence="5">
    <location>
        <begin position="65"/>
        <end position="79"/>
    </location>
</feature>
<keyword evidence="3" id="KW-0234">DNA repair</keyword>
<dbReference type="PANTHER" id="PTHR15272:SF0">
    <property type="entry name" value="CHROMATIN ASSEMBLY FACTOR 1 SUBUNIT A"/>
    <property type="match status" value="1"/>
</dbReference>
<dbReference type="GO" id="GO:0006334">
    <property type="term" value="P:nucleosome assembly"/>
    <property type="evidence" value="ECO:0007669"/>
    <property type="project" value="TreeGrafter"/>
</dbReference>
<dbReference type="Proteomes" id="UP001174934">
    <property type="component" value="Unassembled WGS sequence"/>
</dbReference>
<protein>
    <submittedName>
        <fullName evidence="7">Chromatin assembly factor 1 subunit A-domain-containing protein</fullName>
    </submittedName>
</protein>
<proteinExistence type="predicted"/>
<evidence type="ECO:0000256" key="4">
    <source>
        <dbReference type="ARBA" id="ARBA00023242"/>
    </source>
</evidence>
<dbReference type="InterPro" id="IPR022043">
    <property type="entry name" value="CAF1A_DD"/>
</dbReference>
<evidence type="ECO:0000256" key="3">
    <source>
        <dbReference type="ARBA" id="ARBA00023204"/>
    </source>
</evidence>
<dbReference type="GO" id="GO:0033186">
    <property type="term" value="C:CAF-1 complex"/>
    <property type="evidence" value="ECO:0007669"/>
    <property type="project" value="TreeGrafter"/>
</dbReference>
<keyword evidence="2" id="KW-0227">DNA damage</keyword>
<feature type="compositionally biased region" description="Basic and acidic residues" evidence="5">
    <location>
        <begin position="86"/>
        <end position="113"/>
    </location>
</feature>
<dbReference type="Pfam" id="PF12253">
    <property type="entry name" value="CAF1A_dimeriz"/>
    <property type="match status" value="1"/>
</dbReference>
<evidence type="ECO:0000256" key="2">
    <source>
        <dbReference type="ARBA" id="ARBA00022763"/>
    </source>
</evidence>
<organism evidence="7 8">
    <name type="scientific">Bombardia bombarda</name>
    <dbReference type="NCBI Taxonomy" id="252184"/>
    <lineage>
        <taxon>Eukaryota</taxon>
        <taxon>Fungi</taxon>
        <taxon>Dikarya</taxon>
        <taxon>Ascomycota</taxon>
        <taxon>Pezizomycotina</taxon>
        <taxon>Sordariomycetes</taxon>
        <taxon>Sordariomycetidae</taxon>
        <taxon>Sordariales</taxon>
        <taxon>Lasiosphaeriaceae</taxon>
        <taxon>Bombardia</taxon>
    </lineage>
</organism>
<keyword evidence="4" id="KW-0539">Nucleus</keyword>
<evidence type="ECO:0000256" key="1">
    <source>
        <dbReference type="ARBA" id="ARBA00004123"/>
    </source>
</evidence>
<evidence type="ECO:0000256" key="5">
    <source>
        <dbReference type="SAM" id="MobiDB-lite"/>
    </source>
</evidence>
<accession>A0AA39WI89</accession>
<feature type="domain" description="Chromatin assembly factor 1 subunit A dimerization" evidence="6">
    <location>
        <begin position="277"/>
        <end position="351"/>
    </location>
</feature>
<keyword evidence="8" id="KW-1185">Reference proteome</keyword>